<dbReference type="SMART" id="SM00192">
    <property type="entry name" value="LDLa"/>
    <property type="match status" value="1"/>
</dbReference>
<dbReference type="PRINTS" id="PR00722">
    <property type="entry name" value="CHYMOTRYPSIN"/>
</dbReference>
<feature type="non-terminal residue" evidence="14">
    <location>
        <position position="459"/>
    </location>
</feature>
<dbReference type="Pfam" id="PF00431">
    <property type="entry name" value="CUB"/>
    <property type="match status" value="1"/>
</dbReference>
<comment type="catalytic activity">
    <reaction evidence="1">
        <text>Preferential cleavage: Arg-|-Xaa, Lys-|-Xaa.</text>
        <dbReference type="EC" id="3.4.21.10"/>
    </reaction>
</comment>
<dbReference type="InterPro" id="IPR001254">
    <property type="entry name" value="Trypsin_dom"/>
</dbReference>
<dbReference type="PROSITE" id="PS01209">
    <property type="entry name" value="LDLRA_1"/>
    <property type="match status" value="1"/>
</dbReference>
<keyword evidence="7 9" id="KW-1015">Disulfide bond</keyword>
<evidence type="ECO:0000256" key="6">
    <source>
        <dbReference type="ARBA" id="ARBA00022825"/>
    </source>
</evidence>
<dbReference type="SUPFAM" id="SSF49854">
    <property type="entry name" value="Spermadhesin, CUB domain"/>
    <property type="match status" value="1"/>
</dbReference>
<dbReference type="InterPro" id="IPR018114">
    <property type="entry name" value="TRYPSIN_HIS"/>
</dbReference>
<dbReference type="InterPro" id="IPR043504">
    <property type="entry name" value="Peptidase_S1_PA_chymotrypsin"/>
</dbReference>
<feature type="domain" description="CUB" evidence="12">
    <location>
        <begin position="30"/>
        <end position="149"/>
    </location>
</feature>
<evidence type="ECO:0000256" key="7">
    <source>
        <dbReference type="ARBA" id="ARBA00023157"/>
    </source>
</evidence>
<dbReference type="InterPro" id="IPR033116">
    <property type="entry name" value="TRYPSIN_SER"/>
</dbReference>
<dbReference type="GO" id="GO:0006508">
    <property type="term" value="P:proteolysis"/>
    <property type="evidence" value="ECO:0007669"/>
    <property type="project" value="UniProtKB-KW"/>
</dbReference>
<feature type="disulfide bond" evidence="9">
    <location>
        <begin position="174"/>
        <end position="189"/>
    </location>
</feature>
<proteinExistence type="predicted"/>
<dbReference type="CDD" id="cd00041">
    <property type="entry name" value="CUB"/>
    <property type="match status" value="1"/>
</dbReference>
<dbReference type="SUPFAM" id="SSF50494">
    <property type="entry name" value="Trypsin-like serine proteases"/>
    <property type="match status" value="1"/>
</dbReference>
<keyword evidence="15" id="KW-1185">Reference proteome</keyword>
<keyword evidence="11" id="KW-0732">Signal</keyword>
<dbReference type="CDD" id="cd00190">
    <property type="entry name" value="Tryp_SPc"/>
    <property type="match status" value="1"/>
</dbReference>
<dbReference type="Gene3D" id="2.40.10.10">
    <property type="entry name" value="Trypsin-like serine proteases"/>
    <property type="match status" value="1"/>
</dbReference>
<dbReference type="EMBL" id="KK121151">
    <property type="protein sequence ID" value="KFM79841.1"/>
    <property type="molecule type" value="Genomic_DNA"/>
</dbReference>
<name>A0A087UR52_STEMI</name>
<evidence type="ECO:0000256" key="9">
    <source>
        <dbReference type="PROSITE-ProRule" id="PRU00124"/>
    </source>
</evidence>
<evidence type="ECO:0000256" key="8">
    <source>
        <dbReference type="PROSITE-ProRule" id="PRU00059"/>
    </source>
</evidence>
<evidence type="ECO:0000259" key="13">
    <source>
        <dbReference type="PROSITE" id="PS50240"/>
    </source>
</evidence>
<dbReference type="PROSITE" id="PS50240">
    <property type="entry name" value="TRYPSIN_DOM"/>
    <property type="match status" value="1"/>
</dbReference>
<dbReference type="STRING" id="407821.A0A087UR52"/>
<dbReference type="PANTHER" id="PTHR24252:SF8">
    <property type="entry name" value="ACROSIN"/>
    <property type="match status" value="1"/>
</dbReference>
<dbReference type="InterPro" id="IPR009003">
    <property type="entry name" value="Peptidase_S1_PA"/>
</dbReference>
<protein>
    <recommendedName>
        <fullName evidence="3">Acrosin</fullName>
        <ecNumber evidence="2">3.4.21.10</ecNumber>
    </recommendedName>
</protein>
<gene>
    <name evidence="14" type="ORF">X975_10020</name>
</gene>
<evidence type="ECO:0000256" key="2">
    <source>
        <dbReference type="ARBA" id="ARBA00012050"/>
    </source>
</evidence>
<dbReference type="PANTHER" id="PTHR24252">
    <property type="entry name" value="ACROSIN-RELATED"/>
    <property type="match status" value="1"/>
</dbReference>
<dbReference type="InterPro" id="IPR023415">
    <property type="entry name" value="LDLR_class-A_CS"/>
</dbReference>
<dbReference type="Proteomes" id="UP000054359">
    <property type="component" value="Unassembled WGS sequence"/>
</dbReference>
<accession>A0A087UR52</accession>
<dbReference type="InterPro" id="IPR000859">
    <property type="entry name" value="CUB_dom"/>
</dbReference>
<evidence type="ECO:0000256" key="11">
    <source>
        <dbReference type="SAM" id="SignalP"/>
    </source>
</evidence>
<dbReference type="PROSITE" id="PS01180">
    <property type="entry name" value="CUB"/>
    <property type="match status" value="1"/>
</dbReference>
<reference evidence="14 15" key="1">
    <citation type="submission" date="2013-11" db="EMBL/GenBank/DDBJ databases">
        <title>Genome sequencing of Stegodyphus mimosarum.</title>
        <authorList>
            <person name="Bechsgaard J."/>
        </authorList>
    </citation>
    <scope>NUCLEOTIDE SEQUENCE [LARGE SCALE GENOMIC DNA]</scope>
</reference>
<dbReference type="OMA" id="RDANIIC"/>
<dbReference type="InterPro" id="IPR001314">
    <property type="entry name" value="Peptidase_S1A"/>
</dbReference>
<keyword evidence="5 10" id="KW-0378">Hydrolase</keyword>
<dbReference type="Gene3D" id="4.10.400.10">
    <property type="entry name" value="Low-density Lipoprotein Receptor"/>
    <property type="match status" value="1"/>
</dbReference>
<feature type="chain" id="PRO_5001830751" description="Acrosin" evidence="11">
    <location>
        <begin position="21"/>
        <end position="459"/>
    </location>
</feature>
<feature type="disulfide bond" evidence="9">
    <location>
        <begin position="162"/>
        <end position="180"/>
    </location>
</feature>
<feature type="disulfide bond" evidence="9">
    <location>
        <begin position="155"/>
        <end position="167"/>
    </location>
</feature>
<dbReference type="InterPro" id="IPR035914">
    <property type="entry name" value="Sperma_CUB_dom_sf"/>
</dbReference>
<evidence type="ECO:0000256" key="3">
    <source>
        <dbReference type="ARBA" id="ARBA00017161"/>
    </source>
</evidence>
<dbReference type="EC" id="3.4.21.10" evidence="2"/>
<keyword evidence="4 10" id="KW-0645">Protease</keyword>
<evidence type="ECO:0000313" key="15">
    <source>
        <dbReference type="Proteomes" id="UP000054359"/>
    </source>
</evidence>
<dbReference type="SMART" id="SM00020">
    <property type="entry name" value="Tryp_SPc"/>
    <property type="match status" value="1"/>
</dbReference>
<dbReference type="PROSITE" id="PS50068">
    <property type="entry name" value="LDLRA_2"/>
    <property type="match status" value="1"/>
</dbReference>
<sequence length="459" mass="51127">MATALFTILVIFSVLKGNFCDDDDQSSIYCPKPFHYDVLINSTGHIYNPLYDKGEYPSDITCYYKFRLPENYRIRFTFKDLDIDPSDFCQQDSLTVAIEFGIEIPIGLFCGSEIPRPVILEEGSELVQLTFMSDYMGSGRGFHIYYEASPFLEICPPEHIVCRNRKCVAEGKQCDGEDDCEDGTDEEECDLPIVISNECGNTPIKPKTFDSSDRIVGGEEAIPHSWPWQVSLQDVIVEPSGHSCGGTLINSQWVLTAAHCFLDNAEPSMFRLHLGAHHKYNKAKGEQIRYAEKIIGFPDLEDDELANKVEILKDDIALVKLNAPVKFTDTVQPACLPNLGWKLKPGTRCFVTGWGETRGTGHSTVLKQTPVTVISTKNCTYDPRHQICVDQPKSSACHGDSGGPLACQVESKWFVMGDTSFTTADNFESGLCALPQNKVVFSKVADKADWIKVMIDAHS</sequence>
<dbReference type="InterPro" id="IPR002172">
    <property type="entry name" value="LDrepeatLR_classA_rpt"/>
</dbReference>
<dbReference type="AlphaFoldDB" id="A0A087UR52"/>
<comment type="caution">
    <text evidence="8">Lacks conserved residue(s) required for the propagation of feature annotation.</text>
</comment>
<evidence type="ECO:0000259" key="12">
    <source>
        <dbReference type="PROSITE" id="PS01180"/>
    </source>
</evidence>
<dbReference type="FunFam" id="2.40.10.10:FF:000118">
    <property type="entry name" value="Chymotrypsinogen A"/>
    <property type="match status" value="1"/>
</dbReference>
<dbReference type="PROSITE" id="PS00134">
    <property type="entry name" value="TRYPSIN_HIS"/>
    <property type="match status" value="1"/>
</dbReference>
<organism evidence="14 15">
    <name type="scientific">Stegodyphus mimosarum</name>
    <name type="common">African social velvet spider</name>
    <dbReference type="NCBI Taxonomy" id="407821"/>
    <lineage>
        <taxon>Eukaryota</taxon>
        <taxon>Metazoa</taxon>
        <taxon>Ecdysozoa</taxon>
        <taxon>Arthropoda</taxon>
        <taxon>Chelicerata</taxon>
        <taxon>Arachnida</taxon>
        <taxon>Araneae</taxon>
        <taxon>Araneomorphae</taxon>
        <taxon>Entelegynae</taxon>
        <taxon>Eresoidea</taxon>
        <taxon>Eresidae</taxon>
        <taxon>Stegodyphus</taxon>
    </lineage>
</organism>
<dbReference type="SUPFAM" id="SSF57424">
    <property type="entry name" value="LDL receptor-like module"/>
    <property type="match status" value="1"/>
</dbReference>
<feature type="domain" description="Peptidase S1" evidence="13">
    <location>
        <begin position="215"/>
        <end position="456"/>
    </location>
</feature>
<dbReference type="Gene3D" id="2.60.120.290">
    <property type="entry name" value="Spermadhesin, CUB domain"/>
    <property type="match status" value="1"/>
</dbReference>
<evidence type="ECO:0000256" key="1">
    <source>
        <dbReference type="ARBA" id="ARBA00001656"/>
    </source>
</evidence>
<keyword evidence="6 10" id="KW-0720">Serine protease</keyword>
<feature type="signal peptide" evidence="11">
    <location>
        <begin position="1"/>
        <end position="20"/>
    </location>
</feature>
<evidence type="ECO:0000256" key="10">
    <source>
        <dbReference type="RuleBase" id="RU363034"/>
    </source>
</evidence>
<dbReference type="InterPro" id="IPR036055">
    <property type="entry name" value="LDL_receptor-like_sf"/>
</dbReference>
<dbReference type="PROSITE" id="PS00135">
    <property type="entry name" value="TRYPSIN_SER"/>
    <property type="match status" value="1"/>
</dbReference>
<dbReference type="OrthoDB" id="10061449at2759"/>
<dbReference type="Pfam" id="PF00057">
    <property type="entry name" value="Ldl_recept_a"/>
    <property type="match status" value="1"/>
</dbReference>
<evidence type="ECO:0000256" key="5">
    <source>
        <dbReference type="ARBA" id="ARBA00022801"/>
    </source>
</evidence>
<dbReference type="CDD" id="cd00112">
    <property type="entry name" value="LDLa"/>
    <property type="match status" value="1"/>
</dbReference>
<evidence type="ECO:0000313" key="14">
    <source>
        <dbReference type="EMBL" id="KFM79841.1"/>
    </source>
</evidence>
<dbReference type="Pfam" id="PF00089">
    <property type="entry name" value="Trypsin"/>
    <property type="match status" value="1"/>
</dbReference>
<evidence type="ECO:0000256" key="4">
    <source>
        <dbReference type="ARBA" id="ARBA00022670"/>
    </source>
</evidence>
<dbReference type="SMART" id="SM00042">
    <property type="entry name" value="CUB"/>
    <property type="match status" value="1"/>
</dbReference>
<dbReference type="GO" id="GO:0004252">
    <property type="term" value="F:serine-type endopeptidase activity"/>
    <property type="evidence" value="ECO:0007669"/>
    <property type="project" value="InterPro"/>
</dbReference>